<dbReference type="PANTHER" id="PTHR31672:SF13">
    <property type="entry name" value="F-BOX PROTEIN CPR30-LIKE"/>
    <property type="match status" value="1"/>
</dbReference>
<feature type="domain" description="F-box" evidence="2">
    <location>
        <begin position="33"/>
        <end position="74"/>
    </location>
</feature>
<dbReference type="InterPro" id="IPR001810">
    <property type="entry name" value="F-box_dom"/>
</dbReference>
<accession>A0A9W7JI46</accession>
<feature type="chain" id="PRO_5040758951" description="F-box domain-containing protein" evidence="1">
    <location>
        <begin position="21"/>
        <end position="427"/>
    </location>
</feature>
<comment type="caution">
    <text evidence="3">The sequence shown here is derived from an EMBL/GenBank/DDBJ whole genome shotgun (WGS) entry which is preliminary data.</text>
</comment>
<dbReference type="NCBIfam" id="TIGR01640">
    <property type="entry name" value="F_box_assoc_1"/>
    <property type="match status" value="1"/>
</dbReference>
<sequence>MSTIMYLVIILLQMLRRGRAANPNGDGRGFKHLGDDMVVEILRRVPADQLWCSCRKVCSRWKALISSSEFVQAHLRQSPTTFFVFIKQERPVWSCTGQKELDFFFPRDDNAKASAVTKIVSNGPLVKRWRHQMRGQAVVPVSSCNGLILFKSCSDSSDEFYVGNPITGELVSRKHLGRKGRLCGFFYNSSTREYRVYYYHWTGYTSTNPIEYAVLTLGSNSRWRILHHLPYRVRDRAIVLNNTIYWLIADMYQPESRTFDHSECRESILSCSMDSGKFLSWAHPASYHCLKREWHKRMELLEMEGRPTCCCLHGLEGKLWIFHISDTDDHAGTWTRIYNLNFIWDRNIFPFTSTLVDNQDIQLVNIGNKQVLLVWFKRGVFRYDLQSGRVTRVRLPGISEVHYGVSLTSYTKSLVMLNNICPLGLQQ</sequence>
<dbReference type="AlphaFoldDB" id="A0A9W7JI46"/>
<dbReference type="OrthoDB" id="1002438at2759"/>
<keyword evidence="4" id="KW-1185">Reference proteome</keyword>
<evidence type="ECO:0000256" key="1">
    <source>
        <dbReference type="SAM" id="SignalP"/>
    </source>
</evidence>
<keyword evidence="1" id="KW-0732">Signal</keyword>
<proteinExistence type="predicted"/>
<dbReference type="SUPFAM" id="SSF81383">
    <property type="entry name" value="F-box domain"/>
    <property type="match status" value="1"/>
</dbReference>
<dbReference type="Pfam" id="PF00646">
    <property type="entry name" value="F-box"/>
    <property type="match status" value="1"/>
</dbReference>
<evidence type="ECO:0000313" key="3">
    <source>
        <dbReference type="EMBL" id="GMJ14145.1"/>
    </source>
</evidence>
<dbReference type="EMBL" id="BSYR01000069">
    <property type="protein sequence ID" value="GMJ14145.1"/>
    <property type="molecule type" value="Genomic_DNA"/>
</dbReference>
<reference evidence="3" key="1">
    <citation type="submission" date="2023-05" db="EMBL/GenBank/DDBJ databases">
        <title>Genome and transcriptome analyses reveal genes involved in the formation of fine ridges on petal epidermal cells in Hibiscus trionum.</title>
        <authorList>
            <person name="Koshimizu S."/>
            <person name="Masuda S."/>
            <person name="Ishii T."/>
            <person name="Shirasu K."/>
            <person name="Hoshino A."/>
            <person name="Arita M."/>
        </authorList>
    </citation>
    <scope>NUCLEOTIDE SEQUENCE</scope>
    <source>
        <strain evidence="3">Hamamatsu line</strain>
    </source>
</reference>
<dbReference type="Gene3D" id="1.20.1280.50">
    <property type="match status" value="1"/>
</dbReference>
<evidence type="ECO:0000313" key="4">
    <source>
        <dbReference type="Proteomes" id="UP001165190"/>
    </source>
</evidence>
<feature type="signal peptide" evidence="1">
    <location>
        <begin position="1"/>
        <end position="20"/>
    </location>
</feature>
<name>A0A9W7JI46_HIBTR</name>
<evidence type="ECO:0000259" key="2">
    <source>
        <dbReference type="SMART" id="SM00256"/>
    </source>
</evidence>
<dbReference type="Proteomes" id="UP001165190">
    <property type="component" value="Unassembled WGS sequence"/>
</dbReference>
<organism evidence="3 4">
    <name type="scientific">Hibiscus trionum</name>
    <name type="common">Flower of an hour</name>
    <dbReference type="NCBI Taxonomy" id="183268"/>
    <lineage>
        <taxon>Eukaryota</taxon>
        <taxon>Viridiplantae</taxon>
        <taxon>Streptophyta</taxon>
        <taxon>Embryophyta</taxon>
        <taxon>Tracheophyta</taxon>
        <taxon>Spermatophyta</taxon>
        <taxon>Magnoliopsida</taxon>
        <taxon>eudicotyledons</taxon>
        <taxon>Gunneridae</taxon>
        <taxon>Pentapetalae</taxon>
        <taxon>rosids</taxon>
        <taxon>malvids</taxon>
        <taxon>Malvales</taxon>
        <taxon>Malvaceae</taxon>
        <taxon>Malvoideae</taxon>
        <taxon>Hibiscus</taxon>
    </lineage>
</organism>
<protein>
    <recommendedName>
        <fullName evidence="2">F-box domain-containing protein</fullName>
    </recommendedName>
</protein>
<dbReference type="SMART" id="SM00256">
    <property type="entry name" value="FBOX"/>
    <property type="match status" value="1"/>
</dbReference>
<dbReference type="InterPro" id="IPR036047">
    <property type="entry name" value="F-box-like_dom_sf"/>
</dbReference>
<dbReference type="PANTHER" id="PTHR31672">
    <property type="entry name" value="BNACNNG10540D PROTEIN"/>
    <property type="match status" value="1"/>
</dbReference>
<dbReference type="InterPro" id="IPR050796">
    <property type="entry name" value="SCF_F-box_component"/>
</dbReference>
<dbReference type="InterPro" id="IPR017451">
    <property type="entry name" value="F-box-assoc_interact_dom"/>
</dbReference>
<gene>
    <name evidence="3" type="ORF">HRI_005083700</name>
</gene>